<keyword evidence="7" id="KW-1185">Reference proteome</keyword>
<dbReference type="Proteomes" id="UP001497392">
    <property type="component" value="Unassembled WGS sequence"/>
</dbReference>
<dbReference type="InterPro" id="IPR002775">
    <property type="entry name" value="DNA/RNA-bd_Alba-like"/>
</dbReference>
<organism evidence="6 7">
    <name type="scientific">Coccomyxa viridis</name>
    <dbReference type="NCBI Taxonomy" id="1274662"/>
    <lineage>
        <taxon>Eukaryota</taxon>
        <taxon>Viridiplantae</taxon>
        <taxon>Chlorophyta</taxon>
        <taxon>core chlorophytes</taxon>
        <taxon>Trebouxiophyceae</taxon>
        <taxon>Trebouxiophyceae incertae sedis</taxon>
        <taxon>Coccomyxaceae</taxon>
        <taxon>Coccomyxa</taxon>
    </lineage>
</organism>
<dbReference type="PANTHER" id="PTHR13516">
    <property type="entry name" value="RIBONUCLEASE P SUBUNIT P25"/>
    <property type="match status" value="1"/>
</dbReference>
<dbReference type="Pfam" id="PF01918">
    <property type="entry name" value="Alba"/>
    <property type="match status" value="1"/>
</dbReference>
<keyword evidence="3" id="KW-0539">Nucleus</keyword>
<sequence>MDRYVRVEQRKTEQPSIQENEVRIMAAGKMRNYISYATTLLTDKGHSAVVLKAMGRAINKTVTIAEIVKRRILGLHQDTKIGSVDITDTWEPLEEGLNRLETTRHVSVITITLSTEPLDPTSIGYQAPLEEEFVKPLQETTVAGRGGGSGGLPPGREPGEGSFSGGNNGGRRGPGGGGRGRGYGGGRGPPDM</sequence>
<dbReference type="PANTHER" id="PTHR13516:SF4">
    <property type="entry name" value="FI09323P"/>
    <property type="match status" value="1"/>
</dbReference>
<comment type="similarity">
    <text evidence="2">Belongs to the histone-like Alba family.</text>
</comment>
<dbReference type="EMBL" id="CAXHTA020000002">
    <property type="protein sequence ID" value="CAL5219693.1"/>
    <property type="molecule type" value="Genomic_DNA"/>
</dbReference>
<reference evidence="6 7" key="1">
    <citation type="submission" date="2024-06" db="EMBL/GenBank/DDBJ databases">
        <authorList>
            <person name="Kraege A."/>
            <person name="Thomma B."/>
        </authorList>
    </citation>
    <scope>NUCLEOTIDE SEQUENCE [LARGE SCALE GENOMIC DNA]</scope>
</reference>
<comment type="caution">
    <text evidence="6">The sequence shown here is derived from an EMBL/GenBank/DDBJ whole genome shotgun (WGS) entry which is preliminary data.</text>
</comment>
<evidence type="ECO:0000313" key="6">
    <source>
        <dbReference type="EMBL" id="CAL5219693.1"/>
    </source>
</evidence>
<dbReference type="Gene3D" id="3.30.110.20">
    <property type="entry name" value="Alba-like domain"/>
    <property type="match status" value="1"/>
</dbReference>
<feature type="compositionally biased region" description="Gly residues" evidence="4">
    <location>
        <begin position="162"/>
        <end position="192"/>
    </location>
</feature>
<evidence type="ECO:0000256" key="2">
    <source>
        <dbReference type="ARBA" id="ARBA00008018"/>
    </source>
</evidence>
<proteinExistence type="inferred from homology"/>
<feature type="region of interest" description="Disordered" evidence="4">
    <location>
        <begin position="141"/>
        <end position="192"/>
    </location>
</feature>
<gene>
    <name evidence="6" type="primary">g1581</name>
    <name evidence="6" type="ORF">VP750_LOCUS1352</name>
</gene>
<comment type="subcellular location">
    <subcellularLocation>
        <location evidence="1">Nucleus</location>
    </subcellularLocation>
</comment>
<evidence type="ECO:0000259" key="5">
    <source>
        <dbReference type="Pfam" id="PF01918"/>
    </source>
</evidence>
<feature type="compositionally biased region" description="Gly residues" evidence="4">
    <location>
        <begin position="144"/>
        <end position="153"/>
    </location>
</feature>
<evidence type="ECO:0000256" key="3">
    <source>
        <dbReference type="ARBA" id="ARBA00023242"/>
    </source>
</evidence>
<evidence type="ECO:0000256" key="4">
    <source>
        <dbReference type="SAM" id="MobiDB-lite"/>
    </source>
</evidence>
<dbReference type="SUPFAM" id="SSF82704">
    <property type="entry name" value="AlbA-like"/>
    <property type="match status" value="1"/>
</dbReference>
<evidence type="ECO:0000256" key="1">
    <source>
        <dbReference type="ARBA" id="ARBA00004123"/>
    </source>
</evidence>
<evidence type="ECO:0000313" key="7">
    <source>
        <dbReference type="Proteomes" id="UP001497392"/>
    </source>
</evidence>
<accession>A0ABP1FIB3</accession>
<name>A0ABP1FIB3_9CHLO</name>
<dbReference type="InterPro" id="IPR036882">
    <property type="entry name" value="Alba-like_dom_sf"/>
</dbReference>
<protein>
    <submittedName>
        <fullName evidence="6">G1581 protein</fullName>
    </submittedName>
</protein>
<dbReference type="InterPro" id="IPR051958">
    <property type="entry name" value="Alba-like_NAB"/>
</dbReference>
<feature type="domain" description="DNA/RNA-binding protein Alba-like" evidence="5">
    <location>
        <begin position="20"/>
        <end position="83"/>
    </location>
</feature>